<dbReference type="AlphaFoldDB" id="A0A1Z1F9W7"/>
<evidence type="ECO:0000313" key="4">
    <source>
        <dbReference type="Proteomes" id="UP000195807"/>
    </source>
</evidence>
<reference evidence="3 4" key="1">
    <citation type="submission" date="2017-01" db="EMBL/GenBank/DDBJ databases">
        <title>Complete genome sequence of esterase-producing bacterium Croceicoccus marinus E4A9.</title>
        <authorList>
            <person name="Wu Y.-H."/>
            <person name="Cheng H."/>
            <person name="Xu L."/>
            <person name="Huo Y.-Y."/>
            <person name="Wang C.-S."/>
            <person name="Xu X.-W."/>
        </authorList>
    </citation>
    <scope>NUCLEOTIDE SEQUENCE [LARGE SCALE GENOMIC DNA]</scope>
    <source>
        <strain evidence="3 4">E4A9</strain>
    </source>
</reference>
<feature type="transmembrane region" description="Helical" evidence="1">
    <location>
        <begin position="43"/>
        <end position="60"/>
    </location>
</feature>
<feature type="chain" id="PRO_5011527978" evidence="2">
    <location>
        <begin position="28"/>
        <end position="185"/>
    </location>
</feature>
<feature type="signal peptide" evidence="2">
    <location>
        <begin position="1"/>
        <end position="27"/>
    </location>
</feature>
<dbReference type="EMBL" id="CP019602">
    <property type="protein sequence ID" value="ARU15523.1"/>
    <property type="molecule type" value="Genomic_DNA"/>
</dbReference>
<keyword evidence="4" id="KW-1185">Reference proteome</keyword>
<keyword evidence="1" id="KW-1133">Transmembrane helix</keyword>
<organism evidence="3 4">
    <name type="scientific">Croceicoccus marinus</name>
    <dbReference type="NCBI Taxonomy" id="450378"/>
    <lineage>
        <taxon>Bacteria</taxon>
        <taxon>Pseudomonadati</taxon>
        <taxon>Pseudomonadota</taxon>
        <taxon>Alphaproteobacteria</taxon>
        <taxon>Sphingomonadales</taxon>
        <taxon>Erythrobacteraceae</taxon>
        <taxon>Croceicoccus</taxon>
    </lineage>
</organism>
<dbReference type="STRING" id="450378.GCA_001661675_00841"/>
<name>A0A1Z1F9W7_9SPHN</name>
<protein>
    <submittedName>
        <fullName evidence="3">Uncharacterized protein</fullName>
    </submittedName>
</protein>
<proteinExistence type="predicted"/>
<evidence type="ECO:0000313" key="3">
    <source>
        <dbReference type="EMBL" id="ARU15523.1"/>
    </source>
</evidence>
<gene>
    <name evidence="3" type="ORF">A9D14_04195</name>
</gene>
<dbReference type="Proteomes" id="UP000195807">
    <property type="component" value="Chromosome"/>
</dbReference>
<dbReference type="KEGG" id="cman:A9D14_04195"/>
<evidence type="ECO:0000256" key="2">
    <source>
        <dbReference type="SAM" id="SignalP"/>
    </source>
</evidence>
<accession>A0A1Z1F9W7</accession>
<keyword evidence="1" id="KW-0472">Membrane</keyword>
<sequence length="185" mass="20627">MNRLAKAMVATTSAGAMILAGVSPALAGPYDRDDGIDAGDIIAGALIIGGIAAVAGAFDGNDDYRYRDRRYDDRRYRDRDYRRLNSRAAVERCVRVAEQQAYRAGYRQVKVTDIRDVDRKSYGYKIKGRIAVDEGYRGGRYGRGWGGDYRGWNNSMRGWDSGKFSCKVDGRGVRDLDYSGVRGLR</sequence>
<keyword evidence="1" id="KW-0812">Transmembrane</keyword>
<evidence type="ECO:0000256" key="1">
    <source>
        <dbReference type="SAM" id="Phobius"/>
    </source>
</evidence>
<dbReference type="RefSeq" id="WP_066843188.1">
    <property type="nucleotide sequence ID" value="NZ_CP019602.1"/>
</dbReference>
<keyword evidence="2" id="KW-0732">Signal</keyword>
<dbReference type="OrthoDB" id="7452714at2"/>